<dbReference type="InterPro" id="IPR001965">
    <property type="entry name" value="Znf_PHD"/>
</dbReference>
<protein>
    <recommendedName>
        <fullName evidence="15">PHD-type domain-containing protein</fullName>
    </recommendedName>
</protein>
<dbReference type="GO" id="GO:0042393">
    <property type="term" value="F:histone binding"/>
    <property type="evidence" value="ECO:0007669"/>
    <property type="project" value="UniProtKB-ARBA"/>
</dbReference>
<feature type="coiled-coil region" evidence="9">
    <location>
        <begin position="743"/>
        <end position="777"/>
    </location>
</feature>
<organism evidence="13 14">
    <name type="scientific">Gambusia affinis</name>
    <name type="common">Western mosquitofish</name>
    <name type="synonym">Heterandria affinis</name>
    <dbReference type="NCBI Taxonomy" id="33528"/>
    <lineage>
        <taxon>Eukaryota</taxon>
        <taxon>Metazoa</taxon>
        <taxon>Chordata</taxon>
        <taxon>Craniata</taxon>
        <taxon>Vertebrata</taxon>
        <taxon>Euteleostomi</taxon>
        <taxon>Actinopterygii</taxon>
        <taxon>Neopterygii</taxon>
        <taxon>Teleostei</taxon>
        <taxon>Neoteleostei</taxon>
        <taxon>Acanthomorphata</taxon>
        <taxon>Ovalentaria</taxon>
        <taxon>Atherinomorphae</taxon>
        <taxon>Cyprinodontiformes</taxon>
        <taxon>Poeciliidae</taxon>
        <taxon>Poeciliinae</taxon>
        <taxon>Gambusia</taxon>
    </lineage>
</organism>
<keyword evidence="4" id="KW-0677">Repeat</keyword>
<feature type="compositionally biased region" description="Low complexity" evidence="10">
    <location>
        <begin position="797"/>
        <end position="807"/>
    </location>
</feature>
<evidence type="ECO:0000256" key="1">
    <source>
        <dbReference type="ARBA" id="ARBA00004123"/>
    </source>
</evidence>
<evidence type="ECO:0000256" key="6">
    <source>
        <dbReference type="ARBA" id="ARBA00022833"/>
    </source>
</evidence>
<comment type="subcellular location">
    <subcellularLocation>
        <location evidence="1">Nucleus</location>
    </subcellularLocation>
</comment>
<sequence length="1091" mass="118090">MREMVGGCCVCSDERGWAENPLVYCDGHGCSVAVHQACYGIVQVPTGPWFCRKCESQERAARVRCDLCPHKDGALKRTDSGGWAHVVCALYIPEVQFANVLTMEPIILQYVPHERYLKTCYICEDHGRESKAACGACMTCNRQGCRQAFHVTCAQMAGLLCEEEGPEADNVKYCGYCKHHYNKMQKKLRSSENASSSFSHPSGRSSSPSQEKHHHHKQRKSHKDKIRQKERHKKSSDSLSSSITTSSIEKISSTHHSSKEGEGKPKKLSSHSHGHRSKKTGSTGKSCSSSSCSSSPFNTGGSLSATQDFHQFSSSSRLEREHDRGGDDHNGEKRKERHRRSAVQEEEDEEEEEKDDKDEEEEEEEEEEEDCKYQKPPALTPADCPLSGSQSHERTESNSSPFENKVTISTFGSIMRITSSSGLGSTCKIRKISSSSDYKPSKSLSKPSQVSVPPVLEDASMKDKIAPPPLPRERRHHSNKKSRHGPGRPRGSKNRERRDEDHHHHHSDAPALPPPALSSSLYQSPSSSSHPAFPSTLPPTSSTTSSSSSARSFSAGRSNSLLGSGIYSSLKDPLTLGARVCSTPLSLSGGVCATSLSLGGAMCSTPLSSGLLSSHGSSLSLPSVSAVSNTQVHSSSSASYSLNSSQPFASCLSTASTLPSLLSQGQTSLPESDIDDCRFQCQGNSPRESLSSQSPMSCLPLLFDQRDGLGSGVRSRPENVPPASSHIELLLEKHGNGEMGVNIVEMLKSLHSLQQENQRLQDQILSLTAKRERLQLLNTELALPFQPHIHTGPGLHSSSQISFLSSSQDPLSTNKSPLSKSCFLNDTSFVTSSEELHSNSPSRSSSSLSFQGTPPPQQSPASFGQPLLNGLNRGPSDVLGSISQSGASALPAGGLIASIAGSPQLNMNGVLGGLNGVIQSPVQSAQQPSLPALRPQPPPLNPQALAQGFQLPKNVSPSSFLSEQQKQLLLDQQQQLQQFLTSQNFTPEQQAMLCQMLQQQRQRELQRLTLTGALNSTPNSPLISQSPNLLSSATAPPLQGSQAGGLFGLQDNVLHKPGPERRQETRTAEVFFPVAPCPIQMTTSRQNRRFL</sequence>
<feature type="compositionally biased region" description="Low complexity" evidence="10">
    <location>
        <begin position="838"/>
        <end position="849"/>
    </location>
</feature>
<dbReference type="GO" id="GO:0006357">
    <property type="term" value="P:regulation of transcription by RNA polymerase II"/>
    <property type="evidence" value="ECO:0007669"/>
    <property type="project" value="TreeGrafter"/>
</dbReference>
<gene>
    <name evidence="13" type="ORF">CCH79_00014028</name>
</gene>
<evidence type="ECO:0000256" key="3">
    <source>
        <dbReference type="ARBA" id="ARBA00022723"/>
    </source>
</evidence>
<feature type="region of interest" description="Disordered" evidence="10">
    <location>
        <begin position="433"/>
        <end position="555"/>
    </location>
</feature>
<keyword evidence="3" id="KW-0479">Metal-binding</keyword>
<keyword evidence="5 8" id="KW-0863">Zinc-finger</keyword>
<dbReference type="CDD" id="cd15574">
    <property type="entry name" value="PHD_AF10_AF17"/>
    <property type="match status" value="1"/>
</dbReference>
<dbReference type="EMBL" id="NHOQ01000621">
    <property type="protein sequence ID" value="PWA29284.1"/>
    <property type="molecule type" value="Genomic_DNA"/>
</dbReference>
<dbReference type="GO" id="GO:0008270">
    <property type="term" value="F:zinc ion binding"/>
    <property type="evidence" value="ECO:0007669"/>
    <property type="project" value="UniProtKB-KW"/>
</dbReference>
<feature type="region of interest" description="Disordered" evidence="10">
    <location>
        <begin position="796"/>
        <end position="817"/>
    </location>
</feature>
<feature type="compositionally biased region" description="Low complexity" evidence="10">
    <location>
        <begin position="195"/>
        <end position="209"/>
    </location>
</feature>
<dbReference type="InterPro" id="IPR034732">
    <property type="entry name" value="EPHD"/>
</dbReference>
<feature type="compositionally biased region" description="Low complexity" evidence="10">
    <location>
        <begin position="517"/>
        <end position="555"/>
    </location>
</feature>
<accession>A0A315W023</accession>
<evidence type="ECO:0008006" key="15">
    <source>
        <dbReference type="Google" id="ProtNLM"/>
    </source>
</evidence>
<dbReference type="PROSITE" id="PS51805">
    <property type="entry name" value="EPHD"/>
    <property type="match status" value="1"/>
</dbReference>
<keyword evidence="9" id="KW-0175">Coiled coil</keyword>
<evidence type="ECO:0000313" key="13">
    <source>
        <dbReference type="EMBL" id="PWA29284.1"/>
    </source>
</evidence>
<dbReference type="InterPro" id="IPR019786">
    <property type="entry name" value="Zinc_finger_PHD-type_CS"/>
</dbReference>
<dbReference type="Proteomes" id="UP000250572">
    <property type="component" value="Unassembled WGS sequence"/>
</dbReference>
<dbReference type="Pfam" id="PF13831">
    <property type="entry name" value="PHD_2"/>
    <property type="match status" value="1"/>
</dbReference>
<dbReference type="GO" id="GO:0031491">
    <property type="term" value="F:nucleosome binding"/>
    <property type="evidence" value="ECO:0007669"/>
    <property type="project" value="TreeGrafter"/>
</dbReference>
<evidence type="ECO:0000256" key="10">
    <source>
        <dbReference type="SAM" id="MobiDB-lite"/>
    </source>
</evidence>
<keyword evidence="7" id="KW-0539">Nucleus</keyword>
<feature type="compositionally biased region" description="Polar residues" evidence="10">
    <location>
        <begin position="808"/>
        <end position="817"/>
    </location>
</feature>
<evidence type="ECO:0000256" key="9">
    <source>
        <dbReference type="SAM" id="Coils"/>
    </source>
</evidence>
<feature type="region of interest" description="Disordered" evidence="10">
    <location>
        <begin position="188"/>
        <end position="404"/>
    </location>
</feature>
<feature type="domain" description="PHD-type" evidence="11">
    <location>
        <begin position="5"/>
        <end position="57"/>
    </location>
</feature>
<dbReference type="PANTHER" id="PTHR13793:SF90">
    <property type="entry name" value="PROTEIN AF-17"/>
    <property type="match status" value="1"/>
</dbReference>
<evidence type="ECO:0000256" key="5">
    <source>
        <dbReference type="ARBA" id="ARBA00022771"/>
    </source>
</evidence>
<dbReference type="InterPro" id="IPR019787">
    <property type="entry name" value="Znf_PHD-finger"/>
</dbReference>
<feature type="compositionally biased region" description="Acidic residues" evidence="10">
    <location>
        <begin position="344"/>
        <end position="370"/>
    </location>
</feature>
<keyword evidence="2" id="KW-0597">Phosphoprotein</keyword>
<dbReference type="GO" id="GO:0005634">
    <property type="term" value="C:nucleus"/>
    <property type="evidence" value="ECO:0007669"/>
    <property type="project" value="UniProtKB-SubCell"/>
</dbReference>
<evidence type="ECO:0000256" key="7">
    <source>
        <dbReference type="ARBA" id="ARBA00023242"/>
    </source>
</evidence>
<evidence type="ECO:0000259" key="12">
    <source>
        <dbReference type="PROSITE" id="PS51805"/>
    </source>
</evidence>
<evidence type="ECO:0000259" key="11">
    <source>
        <dbReference type="PROSITE" id="PS50016"/>
    </source>
</evidence>
<feature type="compositionally biased region" description="Low complexity" evidence="10">
    <location>
        <begin position="280"/>
        <end position="295"/>
    </location>
</feature>
<evidence type="ECO:0000313" key="14">
    <source>
        <dbReference type="Proteomes" id="UP000250572"/>
    </source>
</evidence>
<reference evidence="13 14" key="1">
    <citation type="journal article" date="2018" name="G3 (Bethesda)">
        <title>A High-Quality Reference Genome for the Invasive Mosquitofish Gambusia affinis Using a Chicago Library.</title>
        <authorList>
            <person name="Hoffberg S.L."/>
            <person name="Troendle N.J."/>
            <person name="Glenn T.C."/>
            <person name="Mahmud O."/>
            <person name="Louha S."/>
            <person name="Chalopin D."/>
            <person name="Bennetzen J.L."/>
            <person name="Mauricio R."/>
        </authorList>
    </citation>
    <scope>NUCLEOTIDE SEQUENCE [LARGE SCALE GENOMIC DNA]</scope>
    <source>
        <strain evidence="13">NE01/NJP1002.9</strain>
        <tissue evidence="13">Muscle</tissue>
    </source>
</reference>
<feature type="compositionally biased region" description="Low complexity" evidence="10">
    <location>
        <begin position="433"/>
        <end position="455"/>
    </location>
</feature>
<dbReference type="InterPro" id="IPR011011">
    <property type="entry name" value="Znf_FYVE_PHD"/>
</dbReference>
<proteinExistence type="predicted"/>
<dbReference type="Pfam" id="PF13832">
    <property type="entry name" value="zf-HC5HC2H_2"/>
    <property type="match status" value="1"/>
</dbReference>
<feature type="compositionally biased region" description="Basic residues" evidence="10">
    <location>
        <begin position="473"/>
        <end position="492"/>
    </location>
</feature>
<dbReference type="InterPro" id="IPR049781">
    <property type="entry name" value="AF10/AF17_PHD"/>
</dbReference>
<feature type="compositionally biased region" description="Basic residues" evidence="10">
    <location>
        <begin position="212"/>
        <end position="234"/>
    </location>
</feature>
<keyword evidence="14" id="KW-1185">Reference proteome</keyword>
<feature type="domain" description="PHD-type" evidence="12">
    <location>
        <begin position="62"/>
        <end position="181"/>
    </location>
</feature>
<dbReference type="FunFam" id="3.30.40.10:FF:000042">
    <property type="entry name" value="protein AF-10 isoform X1"/>
    <property type="match status" value="1"/>
</dbReference>
<dbReference type="InterPro" id="IPR050701">
    <property type="entry name" value="Histone_Mod_Regulator"/>
</dbReference>
<feature type="compositionally biased region" description="Basic and acidic residues" evidence="10">
    <location>
        <begin position="317"/>
        <end position="334"/>
    </location>
</feature>
<feature type="region of interest" description="Disordered" evidence="10">
    <location>
        <begin position="834"/>
        <end position="876"/>
    </location>
</feature>
<evidence type="ECO:0000256" key="2">
    <source>
        <dbReference type="ARBA" id="ARBA00022553"/>
    </source>
</evidence>
<dbReference type="SUPFAM" id="SSF57903">
    <property type="entry name" value="FYVE/PHD zinc finger"/>
    <property type="match status" value="1"/>
</dbReference>
<keyword evidence="6" id="KW-0862">Zinc</keyword>
<dbReference type="PROSITE" id="PS50016">
    <property type="entry name" value="ZF_PHD_2"/>
    <property type="match status" value="1"/>
</dbReference>
<dbReference type="PROSITE" id="PS01359">
    <property type="entry name" value="ZF_PHD_1"/>
    <property type="match status" value="1"/>
</dbReference>
<name>A0A315W023_GAMAF</name>
<dbReference type="STRING" id="33528.ENSGAFP00000010958"/>
<evidence type="ECO:0000256" key="4">
    <source>
        <dbReference type="ARBA" id="ARBA00022737"/>
    </source>
</evidence>
<feature type="compositionally biased region" description="Polar residues" evidence="10">
    <location>
        <begin position="296"/>
        <end position="316"/>
    </location>
</feature>
<feature type="compositionally biased region" description="Low complexity" evidence="10">
    <location>
        <begin position="237"/>
        <end position="255"/>
    </location>
</feature>
<dbReference type="Gene3D" id="3.30.40.10">
    <property type="entry name" value="Zinc/RING finger domain, C3HC4 (zinc finger)"/>
    <property type="match status" value="2"/>
</dbReference>
<feature type="compositionally biased region" description="Basic residues" evidence="10">
    <location>
        <begin position="266"/>
        <end position="279"/>
    </location>
</feature>
<feature type="compositionally biased region" description="Basic and acidic residues" evidence="10">
    <location>
        <begin position="493"/>
        <end position="502"/>
    </location>
</feature>
<dbReference type="InterPro" id="IPR013083">
    <property type="entry name" value="Znf_RING/FYVE/PHD"/>
</dbReference>
<dbReference type="PANTHER" id="PTHR13793">
    <property type="entry name" value="PHD FINGER PROTEINS"/>
    <property type="match status" value="1"/>
</dbReference>
<dbReference type="AlphaFoldDB" id="A0A315W023"/>
<dbReference type="SMART" id="SM00249">
    <property type="entry name" value="PHD"/>
    <property type="match status" value="2"/>
</dbReference>
<dbReference type="FunFam" id="3.30.40.10:FF:000053">
    <property type="entry name" value="protein AF-10 isoform X2"/>
    <property type="match status" value="1"/>
</dbReference>
<evidence type="ECO:0000256" key="8">
    <source>
        <dbReference type="PROSITE-ProRule" id="PRU00146"/>
    </source>
</evidence>
<comment type="caution">
    <text evidence="13">The sequence shown here is derived from an EMBL/GenBank/DDBJ whole genome shotgun (WGS) entry which is preliminary data.</text>
</comment>